<dbReference type="HOGENOM" id="CLU_029340_0_0_7"/>
<dbReference type="PROSITE" id="PS51257">
    <property type="entry name" value="PROKAR_LIPOPROTEIN"/>
    <property type="match status" value="1"/>
</dbReference>
<dbReference type="AlphaFoldDB" id="A0A0A8HBT8"/>
<protein>
    <submittedName>
        <fullName evidence="1">Putative lipoprotein, putative beta-barrel assembly machinery complex lipoprotein BamB</fullName>
    </submittedName>
</protein>
<keyword evidence="1" id="KW-0449">Lipoprotein</keyword>
<dbReference type="OrthoDB" id="5328932at2"/>
<name>A0A0A8HBT8_9BACT</name>
<proteinExistence type="predicted"/>
<dbReference type="EMBL" id="CP007772">
    <property type="protein sequence ID" value="AJC90389.1"/>
    <property type="molecule type" value="Genomic_DNA"/>
</dbReference>
<evidence type="ECO:0000313" key="1">
    <source>
        <dbReference type="EMBL" id="AJC90389.1"/>
    </source>
</evidence>
<dbReference type="Proteomes" id="UP000031135">
    <property type="component" value="Chromosome"/>
</dbReference>
<accession>A0A0A8HBT8</accession>
<reference evidence="1 2" key="1">
    <citation type="journal article" date="2014" name="Genome Biol. Evol.">
        <title>Comparative Genomics of the Campylobacter lari Group.</title>
        <authorList>
            <person name="Miller W.G."/>
            <person name="Yee E."/>
            <person name="Chapman M.H."/>
            <person name="Smith T.P."/>
            <person name="Bono J.L."/>
            <person name="Huynh S."/>
            <person name="Parker C.T."/>
            <person name="Vandamme P."/>
            <person name="Luong K."/>
            <person name="Korlach J."/>
        </authorList>
    </citation>
    <scope>NUCLEOTIDE SEQUENCE [LARGE SCALE GENOMIC DNA]</scope>
    <source>
        <strain evidence="1 2">LMG 24374</strain>
    </source>
</reference>
<dbReference type="RefSeq" id="WP_039663122.1">
    <property type="nucleotide sequence ID" value="NZ_CP007772.1"/>
</dbReference>
<gene>
    <name evidence="1" type="ORF">CSUB8521_0518</name>
</gene>
<sequence>MKNFYLFIITLIFFSACGTKREYYQPTQVEQLPYSLHNISGKIINFNNNIAQLSTNSFINTMGNIINFKLDKNYHILNIQQEEVLIGDDNGNFKILNLQGDELFSHKFNESVVSASIDGDDIAIVLASNTLVYANKNLGIKMLQNLGTAYAQDSRYANPYFLNTIIIYPMLNGKLAILNKSTLKISKEILVSSEEFFNNIIYLHVKNDTMVAATAQKIIVVTPNRTLYLNENIKEVNTNDNEIFILTKDGRILKNDYNLRKIDEVKFQFALFSKSTLYNDFLYVFEKTGYLIKLNTNLKDYTVYKLSEAVDKKSFMVNGKFFYQNKVLQFN</sequence>
<organism evidence="1 2">
    <name type="scientific">Campylobacter subantarcticus LMG 24374</name>
    <dbReference type="NCBI Taxonomy" id="1388751"/>
    <lineage>
        <taxon>Bacteria</taxon>
        <taxon>Pseudomonadati</taxon>
        <taxon>Campylobacterota</taxon>
        <taxon>Epsilonproteobacteria</taxon>
        <taxon>Campylobacterales</taxon>
        <taxon>Campylobacteraceae</taxon>
        <taxon>Campylobacter</taxon>
    </lineage>
</organism>
<dbReference type="KEGG" id="csm:CSUB8521_0518"/>
<evidence type="ECO:0000313" key="2">
    <source>
        <dbReference type="Proteomes" id="UP000031135"/>
    </source>
</evidence>